<dbReference type="InterPro" id="IPR001296">
    <property type="entry name" value="Glyco_trans_1"/>
</dbReference>
<evidence type="ECO:0000259" key="1">
    <source>
        <dbReference type="Pfam" id="PF00534"/>
    </source>
</evidence>
<protein>
    <submittedName>
        <fullName evidence="2">Glycosyltransferase, group 1 family</fullName>
    </submittedName>
</protein>
<dbReference type="PATRIC" id="fig|66969.6.peg.238"/>
<proteinExistence type="predicted"/>
<dbReference type="SUPFAM" id="SSF53756">
    <property type="entry name" value="UDP-Glycosyltransferase/glycogen phosphorylase"/>
    <property type="match status" value="1"/>
</dbReference>
<accession>A0A0W1ANA3</accession>
<gene>
    <name evidence="2" type="ORF">Lwal_0214</name>
</gene>
<dbReference type="OrthoDB" id="9787293at2"/>
<keyword evidence="3" id="KW-1185">Reference proteome</keyword>
<dbReference type="GO" id="GO:0016757">
    <property type="term" value="F:glycosyltransferase activity"/>
    <property type="evidence" value="ECO:0007669"/>
    <property type="project" value="InterPro"/>
</dbReference>
<evidence type="ECO:0000313" key="3">
    <source>
        <dbReference type="Proteomes" id="UP000054729"/>
    </source>
</evidence>
<dbReference type="Pfam" id="PF00534">
    <property type="entry name" value="Glycos_transf_1"/>
    <property type="match status" value="1"/>
</dbReference>
<dbReference type="CDD" id="cd03794">
    <property type="entry name" value="GT4_WbuB-like"/>
    <property type="match status" value="1"/>
</dbReference>
<dbReference type="AlphaFoldDB" id="A0A0W1ANA3"/>
<comment type="caution">
    <text evidence="2">The sequence shown here is derived from an EMBL/GenBank/DDBJ whole genome shotgun (WGS) entry which is preliminary data.</text>
</comment>
<dbReference type="EMBL" id="LNZB01000006">
    <property type="protein sequence ID" value="KTD82736.1"/>
    <property type="molecule type" value="Genomic_DNA"/>
</dbReference>
<name>A0A0W1ANA3_9GAMM</name>
<evidence type="ECO:0000313" key="2">
    <source>
        <dbReference type="EMBL" id="KTD82736.1"/>
    </source>
</evidence>
<keyword evidence="2" id="KW-0808">Transferase</keyword>
<sequence>MDILIVSQYFWPEPFIINDLVIKMRDQGHNVSIFTGKPNYPDGNYYVGYKKSGVQEEIYDNDIAVYRVPLRSRNTGGAKNLILNYLSFIWFGTVHAFKFSKKKQFDSILVFAPSPITSAIPGIFIKWLTKSHLSIWVQDLWPESLSATGFVKNKFLLSCVRKFVKGIYSFSDMLLVQSKAFIPQIEHLSPRKEIVYYPNSAKDEFSQDLTSPGLPAEFEEILNTDFCVVFAGNIGTAQSIETIIAAAKQLQEISDLKIVLVGSGSQLDWVKQQINNLDLSNVYLAGRFPSSYMPYVFSKSQALLVTLKKDEIFTLTVPCKVQAYLAAGKPIIAAIDGEGAKVIEEAKAGFTSPAEAPEYLAINIKKMYDLSEVERAKIGESGRNYFLQHFEMESQSERLISILQNSVTKRKHTK</sequence>
<dbReference type="Gene3D" id="3.40.50.2000">
    <property type="entry name" value="Glycogen Phosphorylase B"/>
    <property type="match status" value="2"/>
</dbReference>
<dbReference type="Proteomes" id="UP000054729">
    <property type="component" value="Unassembled WGS sequence"/>
</dbReference>
<dbReference type="GO" id="GO:1901135">
    <property type="term" value="P:carbohydrate derivative metabolic process"/>
    <property type="evidence" value="ECO:0007669"/>
    <property type="project" value="UniProtKB-ARBA"/>
</dbReference>
<dbReference type="RefSeq" id="WP_058479085.1">
    <property type="nucleotide sequence ID" value="NZ_CAAAIQ010000003.1"/>
</dbReference>
<dbReference type="STRING" id="66969.Lwal_0214"/>
<dbReference type="PANTHER" id="PTHR12526">
    <property type="entry name" value="GLYCOSYLTRANSFERASE"/>
    <property type="match status" value="1"/>
</dbReference>
<dbReference type="PANTHER" id="PTHR12526:SF622">
    <property type="entry name" value="GLYCOSYLTRANSFERASE (GROUP I)"/>
    <property type="match status" value="1"/>
</dbReference>
<organism evidence="2 3">
    <name type="scientific">Legionella waltersii</name>
    <dbReference type="NCBI Taxonomy" id="66969"/>
    <lineage>
        <taxon>Bacteria</taxon>
        <taxon>Pseudomonadati</taxon>
        <taxon>Pseudomonadota</taxon>
        <taxon>Gammaproteobacteria</taxon>
        <taxon>Legionellales</taxon>
        <taxon>Legionellaceae</taxon>
        <taxon>Legionella</taxon>
    </lineage>
</organism>
<feature type="domain" description="Glycosyl transferase family 1" evidence="1">
    <location>
        <begin position="222"/>
        <end position="384"/>
    </location>
</feature>
<reference evidence="2 3" key="1">
    <citation type="submission" date="2015-11" db="EMBL/GenBank/DDBJ databases">
        <title>Genomic analysis of 38 Legionella species identifies large and diverse effector repertoires.</title>
        <authorList>
            <person name="Burstein D."/>
            <person name="Amaro F."/>
            <person name="Zusman T."/>
            <person name="Lifshitz Z."/>
            <person name="Cohen O."/>
            <person name="Gilbert J.A."/>
            <person name="Pupko T."/>
            <person name="Shuman H.A."/>
            <person name="Segal G."/>
        </authorList>
    </citation>
    <scope>NUCLEOTIDE SEQUENCE [LARGE SCALE GENOMIC DNA]</scope>
    <source>
        <strain evidence="2 3">ATCC 51914</strain>
    </source>
</reference>